<organism evidence="2 3">
    <name type="scientific">Streptomyces litmocidini</name>
    <dbReference type="NCBI Taxonomy" id="67318"/>
    <lineage>
        <taxon>Bacteria</taxon>
        <taxon>Bacillati</taxon>
        <taxon>Actinomycetota</taxon>
        <taxon>Actinomycetes</taxon>
        <taxon>Kitasatosporales</taxon>
        <taxon>Streptomycetaceae</taxon>
        <taxon>Streptomyces</taxon>
    </lineage>
</organism>
<feature type="signal peptide" evidence="1">
    <location>
        <begin position="1"/>
        <end position="20"/>
    </location>
</feature>
<sequence length="92" mass="9023">MSHKHALAAALALGAVTVVASQSTAAAGTSSARPGAGFRAISAGVRGSAIRIADREAEALAKSLGFGTDEKPAAKDVLVDTDGTRHGVIAIG</sequence>
<protein>
    <submittedName>
        <fullName evidence="2">Uncharacterized protein</fullName>
    </submittedName>
</protein>
<accession>A0ABW7UND1</accession>
<keyword evidence="3" id="KW-1185">Reference proteome</keyword>
<dbReference type="EMBL" id="JBIRUI010000033">
    <property type="protein sequence ID" value="MFI1719276.1"/>
    <property type="molecule type" value="Genomic_DNA"/>
</dbReference>
<evidence type="ECO:0000256" key="1">
    <source>
        <dbReference type="SAM" id="SignalP"/>
    </source>
</evidence>
<proteinExistence type="predicted"/>
<name>A0ABW7UND1_9ACTN</name>
<evidence type="ECO:0000313" key="3">
    <source>
        <dbReference type="Proteomes" id="UP001611339"/>
    </source>
</evidence>
<evidence type="ECO:0000313" key="2">
    <source>
        <dbReference type="EMBL" id="MFI1719276.1"/>
    </source>
</evidence>
<gene>
    <name evidence="2" type="ORF">ACH407_37660</name>
</gene>
<dbReference type="RefSeq" id="WP_398714056.1">
    <property type="nucleotide sequence ID" value="NZ_JBIRUI010000033.1"/>
</dbReference>
<dbReference type="Proteomes" id="UP001611339">
    <property type="component" value="Unassembled WGS sequence"/>
</dbReference>
<comment type="caution">
    <text evidence="2">The sequence shown here is derived from an EMBL/GenBank/DDBJ whole genome shotgun (WGS) entry which is preliminary data.</text>
</comment>
<keyword evidence="1" id="KW-0732">Signal</keyword>
<feature type="chain" id="PRO_5046127441" evidence="1">
    <location>
        <begin position="21"/>
        <end position="92"/>
    </location>
</feature>
<reference evidence="2 3" key="1">
    <citation type="submission" date="2024-10" db="EMBL/GenBank/DDBJ databases">
        <title>The Natural Products Discovery Center: Release of the First 8490 Sequenced Strains for Exploring Actinobacteria Biosynthetic Diversity.</title>
        <authorList>
            <person name="Kalkreuter E."/>
            <person name="Kautsar S.A."/>
            <person name="Yang D."/>
            <person name="Bader C.D."/>
            <person name="Teijaro C.N."/>
            <person name="Fluegel L."/>
            <person name="Davis C.M."/>
            <person name="Simpson J.R."/>
            <person name="Lauterbach L."/>
            <person name="Steele A.D."/>
            <person name="Gui C."/>
            <person name="Meng S."/>
            <person name="Li G."/>
            <person name="Viehrig K."/>
            <person name="Ye F."/>
            <person name="Su P."/>
            <person name="Kiefer A.F."/>
            <person name="Nichols A."/>
            <person name="Cepeda A.J."/>
            <person name="Yan W."/>
            <person name="Fan B."/>
            <person name="Jiang Y."/>
            <person name="Adhikari A."/>
            <person name="Zheng C.-J."/>
            <person name="Schuster L."/>
            <person name="Cowan T.M."/>
            <person name="Smanski M.J."/>
            <person name="Chevrette M.G."/>
            <person name="De Carvalho L.P.S."/>
            <person name="Shen B."/>
        </authorList>
    </citation>
    <scope>NUCLEOTIDE SEQUENCE [LARGE SCALE GENOMIC DNA]</scope>
    <source>
        <strain evidence="2 3">NPDC020602</strain>
    </source>
</reference>